<dbReference type="Gene3D" id="3.30.70.100">
    <property type="match status" value="1"/>
</dbReference>
<reference evidence="2" key="1">
    <citation type="submission" date="2023-06" db="EMBL/GenBank/DDBJ databases">
        <title>Genome-scale phylogeny and comparative genomics of the fungal order Sordariales.</title>
        <authorList>
            <consortium name="Lawrence Berkeley National Laboratory"/>
            <person name="Hensen N."/>
            <person name="Bonometti L."/>
            <person name="Westerberg I."/>
            <person name="Brannstrom I.O."/>
            <person name="Guillou S."/>
            <person name="Cros-Aarteil S."/>
            <person name="Calhoun S."/>
            <person name="Haridas S."/>
            <person name="Kuo A."/>
            <person name="Mondo S."/>
            <person name="Pangilinan J."/>
            <person name="Riley R."/>
            <person name="Labutti K."/>
            <person name="Andreopoulos B."/>
            <person name="Lipzen A."/>
            <person name="Chen C."/>
            <person name="Yanf M."/>
            <person name="Daum C."/>
            <person name="Ng V."/>
            <person name="Clum A."/>
            <person name="Steindorff A."/>
            <person name="Ohm R."/>
            <person name="Martin F."/>
            <person name="Silar P."/>
            <person name="Natvig D."/>
            <person name="Lalanne C."/>
            <person name="Gautier V."/>
            <person name="Ament-Velasquez S.L."/>
            <person name="Kruys A."/>
            <person name="Hutchinson M.I."/>
            <person name="Powell A.J."/>
            <person name="Barry K."/>
            <person name="Miller A.N."/>
            <person name="Grigoriev I.V."/>
            <person name="Debuchy R."/>
            <person name="Gladieux P."/>
            <person name="Thoren M.H."/>
            <person name="Johannesson H."/>
        </authorList>
    </citation>
    <scope>NUCLEOTIDE SEQUENCE</scope>
    <source>
        <strain evidence="2">8032-3</strain>
    </source>
</reference>
<dbReference type="EMBL" id="MU839004">
    <property type="protein sequence ID" value="KAK1768910.1"/>
    <property type="molecule type" value="Genomic_DNA"/>
</dbReference>
<dbReference type="GeneID" id="85307138"/>
<dbReference type="PROSITE" id="PS51502">
    <property type="entry name" value="S_R_A_B_BARREL"/>
    <property type="match status" value="1"/>
</dbReference>
<dbReference type="RefSeq" id="XP_060285123.1">
    <property type="nucleotide sequence ID" value="XM_060423951.1"/>
</dbReference>
<feature type="domain" description="Stress-response A/B barrel" evidence="1">
    <location>
        <begin position="5"/>
        <end position="103"/>
    </location>
</feature>
<evidence type="ECO:0000259" key="1">
    <source>
        <dbReference type="PROSITE" id="PS51502"/>
    </source>
</evidence>
<accession>A0AAJ0C2U5</accession>
<comment type="caution">
    <text evidence="2">The sequence shown here is derived from an EMBL/GenBank/DDBJ whole genome shotgun (WGS) entry which is preliminary data.</text>
</comment>
<dbReference type="SMART" id="SM00886">
    <property type="entry name" value="Dabb"/>
    <property type="match status" value="1"/>
</dbReference>
<organism evidence="2 3">
    <name type="scientific">Phialemonium atrogriseum</name>
    <dbReference type="NCBI Taxonomy" id="1093897"/>
    <lineage>
        <taxon>Eukaryota</taxon>
        <taxon>Fungi</taxon>
        <taxon>Dikarya</taxon>
        <taxon>Ascomycota</taxon>
        <taxon>Pezizomycotina</taxon>
        <taxon>Sordariomycetes</taxon>
        <taxon>Sordariomycetidae</taxon>
        <taxon>Cephalothecales</taxon>
        <taxon>Cephalothecaceae</taxon>
        <taxon>Phialemonium</taxon>
    </lineage>
</organism>
<sequence>MASRIHRVTLFKIPDPGNQNKLLEAYKVLARDQTKDGKPYIPYLCAGRALEDDRSKGYTVVAKSEFETLEDMRFYDRECSAHAALRKTAATLGLAEPPTSAYFEGAPTVPSA</sequence>
<dbReference type="AlphaFoldDB" id="A0AAJ0C2U5"/>
<dbReference type="InterPro" id="IPR011008">
    <property type="entry name" value="Dimeric_a/b-barrel"/>
</dbReference>
<dbReference type="Proteomes" id="UP001244011">
    <property type="component" value="Unassembled WGS sequence"/>
</dbReference>
<gene>
    <name evidence="2" type="ORF">QBC33DRAFT_365963</name>
</gene>
<protein>
    <recommendedName>
        <fullName evidence="1">Stress-response A/B barrel domain-containing protein</fullName>
    </recommendedName>
</protein>
<keyword evidence="3" id="KW-1185">Reference proteome</keyword>
<evidence type="ECO:0000313" key="3">
    <source>
        <dbReference type="Proteomes" id="UP001244011"/>
    </source>
</evidence>
<dbReference type="InterPro" id="IPR013097">
    <property type="entry name" value="Dabb"/>
</dbReference>
<proteinExistence type="predicted"/>
<dbReference type="Pfam" id="PF07876">
    <property type="entry name" value="Dabb"/>
    <property type="match status" value="1"/>
</dbReference>
<dbReference type="SUPFAM" id="SSF54909">
    <property type="entry name" value="Dimeric alpha+beta barrel"/>
    <property type="match status" value="1"/>
</dbReference>
<evidence type="ECO:0000313" key="2">
    <source>
        <dbReference type="EMBL" id="KAK1768910.1"/>
    </source>
</evidence>
<name>A0AAJ0C2U5_9PEZI</name>